<keyword evidence="14" id="KW-0443">Lipid metabolism</keyword>
<dbReference type="PANTHER" id="PTHR46382">
    <property type="entry name" value="PHOSPHATIDATE CYTIDYLYLTRANSFERASE"/>
    <property type="match status" value="1"/>
</dbReference>
<keyword evidence="9" id="KW-0444">Lipid biosynthesis</keyword>
<feature type="transmembrane region" description="Helical" evidence="19">
    <location>
        <begin position="52"/>
        <end position="68"/>
    </location>
</feature>
<dbReference type="Pfam" id="PF01148">
    <property type="entry name" value="CTP_transf_1"/>
    <property type="match status" value="1"/>
</dbReference>
<evidence type="ECO:0000256" key="6">
    <source>
        <dbReference type="ARBA" id="ARBA00012487"/>
    </source>
</evidence>
<protein>
    <recommendedName>
        <fullName evidence="7 18">Phosphatidate cytidylyltransferase</fullName>
        <ecNumber evidence="6 18">2.7.7.41</ecNumber>
    </recommendedName>
</protein>
<evidence type="ECO:0000256" key="7">
    <source>
        <dbReference type="ARBA" id="ARBA00019373"/>
    </source>
</evidence>
<dbReference type="EMBL" id="FIZP01000001">
    <property type="protein sequence ID" value="CZE46708.1"/>
    <property type="molecule type" value="Genomic_DNA"/>
</dbReference>
<dbReference type="GO" id="GO:0016024">
    <property type="term" value="P:CDP-diacylglycerol biosynthetic process"/>
    <property type="evidence" value="ECO:0007669"/>
    <property type="project" value="UniProtKB-UniPathway"/>
</dbReference>
<evidence type="ECO:0000256" key="1">
    <source>
        <dbReference type="ARBA" id="ARBA00001698"/>
    </source>
</evidence>
<feature type="transmembrane region" description="Helical" evidence="19">
    <location>
        <begin position="159"/>
        <end position="181"/>
    </location>
</feature>
<keyword evidence="12 18" id="KW-0548">Nucleotidyltransferase</keyword>
<dbReference type="UniPathway" id="UPA00557">
    <property type="reaction ID" value="UER00614"/>
</dbReference>
<keyword evidence="17" id="KW-1208">Phospholipid metabolism</keyword>
<reference evidence="20 21" key="1">
    <citation type="submission" date="2016-02" db="EMBL/GenBank/DDBJ databases">
        <authorList>
            <consortium name="Pathogen Informatics"/>
        </authorList>
    </citation>
    <scope>NUCLEOTIDE SEQUENCE [LARGE SCALE GENOMIC DNA]</scope>
    <source>
        <strain evidence="20 21">RC20</strain>
    </source>
</reference>
<name>A0A128EEP0_9BACT</name>
<keyword evidence="13 19" id="KW-1133">Transmembrane helix</keyword>
<keyword evidence="10 18" id="KW-0808">Transferase</keyword>
<evidence type="ECO:0000313" key="20">
    <source>
        <dbReference type="EMBL" id="CZE46708.1"/>
    </source>
</evidence>
<evidence type="ECO:0000256" key="12">
    <source>
        <dbReference type="ARBA" id="ARBA00022695"/>
    </source>
</evidence>
<evidence type="ECO:0000256" key="14">
    <source>
        <dbReference type="ARBA" id="ARBA00023098"/>
    </source>
</evidence>
<feature type="transmembrane region" description="Helical" evidence="19">
    <location>
        <begin position="74"/>
        <end position="91"/>
    </location>
</feature>
<evidence type="ECO:0000256" key="4">
    <source>
        <dbReference type="ARBA" id="ARBA00005189"/>
    </source>
</evidence>
<keyword evidence="8" id="KW-1003">Cell membrane</keyword>
<evidence type="ECO:0000256" key="19">
    <source>
        <dbReference type="SAM" id="Phobius"/>
    </source>
</evidence>
<evidence type="ECO:0000256" key="10">
    <source>
        <dbReference type="ARBA" id="ARBA00022679"/>
    </source>
</evidence>
<keyword evidence="21" id="KW-1185">Reference proteome</keyword>
<evidence type="ECO:0000256" key="3">
    <source>
        <dbReference type="ARBA" id="ARBA00005119"/>
    </source>
</evidence>
<dbReference type="PANTHER" id="PTHR46382:SF1">
    <property type="entry name" value="PHOSPHATIDATE CYTIDYLYLTRANSFERASE"/>
    <property type="match status" value="1"/>
</dbReference>
<evidence type="ECO:0000256" key="5">
    <source>
        <dbReference type="ARBA" id="ARBA00010185"/>
    </source>
</evidence>
<organism evidence="20 21">
    <name type="scientific">Campylobacter geochelonis</name>
    <dbReference type="NCBI Taxonomy" id="1780362"/>
    <lineage>
        <taxon>Bacteria</taxon>
        <taxon>Pseudomonadati</taxon>
        <taxon>Campylobacterota</taxon>
        <taxon>Epsilonproteobacteria</taxon>
        <taxon>Campylobacterales</taxon>
        <taxon>Campylobacteraceae</taxon>
        <taxon>Campylobacter</taxon>
    </lineage>
</organism>
<evidence type="ECO:0000256" key="15">
    <source>
        <dbReference type="ARBA" id="ARBA00023136"/>
    </source>
</evidence>
<comment type="subcellular location">
    <subcellularLocation>
        <location evidence="2">Cell membrane</location>
        <topology evidence="2">Multi-pass membrane protein</topology>
    </subcellularLocation>
</comment>
<keyword evidence="11 18" id="KW-0812">Transmembrane</keyword>
<keyword evidence="16" id="KW-0594">Phospholipid biosynthesis</keyword>
<evidence type="ECO:0000256" key="18">
    <source>
        <dbReference type="RuleBase" id="RU003938"/>
    </source>
</evidence>
<dbReference type="GO" id="GO:0004605">
    <property type="term" value="F:phosphatidate cytidylyltransferase activity"/>
    <property type="evidence" value="ECO:0007669"/>
    <property type="project" value="UniProtKB-EC"/>
</dbReference>
<dbReference type="RefSeq" id="WP_075540012.1">
    <property type="nucleotide sequence ID" value="NZ_CP053844.1"/>
</dbReference>
<evidence type="ECO:0000313" key="21">
    <source>
        <dbReference type="Proteomes" id="UP000069632"/>
    </source>
</evidence>
<gene>
    <name evidence="20" type="primary">cdsA</name>
    <name evidence="20" type="ORF">ERS672216_00514</name>
</gene>
<comment type="catalytic activity">
    <reaction evidence="1 18">
        <text>a 1,2-diacyl-sn-glycero-3-phosphate + CTP + H(+) = a CDP-1,2-diacyl-sn-glycerol + diphosphate</text>
        <dbReference type="Rhea" id="RHEA:16229"/>
        <dbReference type="ChEBI" id="CHEBI:15378"/>
        <dbReference type="ChEBI" id="CHEBI:33019"/>
        <dbReference type="ChEBI" id="CHEBI:37563"/>
        <dbReference type="ChEBI" id="CHEBI:58332"/>
        <dbReference type="ChEBI" id="CHEBI:58608"/>
        <dbReference type="EC" id="2.7.7.41"/>
    </reaction>
</comment>
<dbReference type="InterPro" id="IPR000374">
    <property type="entry name" value="PC_trans"/>
</dbReference>
<keyword evidence="15 19" id="KW-0472">Membrane</keyword>
<evidence type="ECO:0000256" key="8">
    <source>
        <dbReference type="ARBA" id="ARBA00022475"/>
    </source>
</evidence>
<evidence type="ECO:0000256" key="17">
    <source>
        <dbReference type="ARBA" id="ARBA00023264"/>
    </source>
</evidence>
<sequence length="249" mass="27563">MITRIKTAAVLLAAFLLIVWIDSASLNFIIFAIILATAFIESLKLYKIENQALVALTLILFAGFAYFIDDFSTVYKFIVFMLLILSSFFVYQNSQNLKSILPFLYPTAPIFAMFAIYDIFGIRYLVFMIFVVICSDSGAYFIGKAFGKHKFSLTSPNKTLEGVAGGVVCGVIGGYIFGLLFLKDSEFATLLTCALVAVFGIFGDLFESYLKRQAGVKDSGEIFPGHGGMLDRIDGYLFAAIYLSLVLPW</sequence>
<evidence type="ECO:0000256" key="16">
    <source>
        <dbReference type="ARBA" id="ARBA00023209"/>
    </source>
</evidence>
<dbReference type="OrthoDB" id="9799199at2"/>
<evidence type="ECO:0000256" key="13">
    <source>
        <dbReference type="ARBA" id="ARBA00022989"/>
    </source>
</evidence>
<feature type="transmembrane region" description="Helical" evidence="19">
    <location>
        <begin position="12"/>
        <end position="40"/>
    </location>
</feature>
<evidence type="ECO:0000256" key="11">
    <source>
        <dbReference type="ARBA" id="ARBA00022692"/>
    </source>
</evidence>
<dbReference type="PROSITE" id="PS01315">
    <property type="entry name" value="CDS"/>
    <property type="match status" value="1"/>
</dbReference>
<dbReference type="EC" id="2.7.7.41" evidence="6 18"/>
<dbReference type="GO" id="GO:0005886">
    <property type="term" value="C:plasma membrane"/>
    <property type="evidence" value="ECO:0007669"/>
    <property type="project" value="UniProtKB-SubCell"/>
</dbReference>
<dbReference type="AlphaFoldDB" id="A0A128EEP0"/>
<dbReference type="Proteomes" id="UP000069632">
    <property type="component" value="Unassembled WGS sequence"/>
</dbReference>
<accession>A0A128EEP0</accession>
<comment type="pathway">
    <text evidence="4">Lipid metabolism.</text>
</comment>
<comment type="pathway">
    <text evidence="3 18">Phospholipid metabolism; CDP-diacylglycerol biosynthesis; CDP-diacylglycerol from sn-glycerol 3-phosphate: step 3/3.</text>
</comment>
<evidence type="ECO:0000256" key="2">
    <source>
        <dbReference type="ARBA" id="ARBA00004651"/>
    </source>
</evidence>
<evidence type="ECO:0000256" key="9">
    <source>
        <dbReference type="ARBA" id="ARBA00022516"/>
    </source>
</evidence>
<feature type="transmembrane region" description="Helical" evidence="19">
    <location>
        <begin position="187"/>
        <end position="206"/>
    </location>
</feature>
<comment type="similarity">
    <text evidence="5 18">Belongs to the CDS family.</text>
</comment>
<proteinExistence type="inferred from homology"/>